<protein>
    <submittedName>
        <fullName evidence="1">Uncharacterized protein</fullName>
    </submittedName>
</protein>
<dbReference type="PANTHER" id="PTHR42085">
    <property type="entry name" value="F-BOX DOMAIN-CONTAINING PROTEIN"/>
    <property type="match status" value="1"/>
</dbReference>
<accession>A0A9P3FHP5</accession>
<dbReference type="EMBL" id="BOLY01000007">
    <property type="protein sequence ID" value="GIZ47746.1"/>
    <property type="molecule type" value="Genomic_DNA"/>
</dbReference>
<dbReference type="GeneID" id="68296406"/>
<name>A0A9P3FHP5_9PEZI</name>
<evidence type="ECO:0000313" key="2">
    <source>
        <dbReference type="Proteomes" id="UP000825890"/>
    </source>
</evidence>
<dbReference type="PANTHER" id="PTHR42085:SF2">
    <property type="entry name" value="F-BOX DOMAIN-CONTAINING PROTEIN"/>
    <property type="match status" value="1"/>
</dbReference>
<reference evidence="1 2" key="1">
    <citation type="submission" date="2021-01" db="EMBL/GenBank/DDBJ databases">
        <title>Cercospora kikuchii MAFF 305040 whole genome shotgun sequence.</title>
        <authorList>
            <person name="Kashiwa T."/>
            <person name="Suzuki T."/>
        </authorList>
    </citation>
    <scope>NUCLEOTIDE SEQUENCE [LARGE SCALE GENOMIC DNA]</scope>
    <source>
        <strain evidence="1 2">MAFF 305040</strain>
    </source>
</reference>
<dbReference type="Proteomes" id="UP000825890">
    <property type="component" value="Unassembled WGS sequence"/>
</dbReference>
<comment type="caution">
    <text evidence="1">The sequence shown here is derived from an EMBL/GenBank/DDBJ whole genome shotgun (WGS) entry which is preliminary data.</text>
</comment>
<dbReference type="RefSeq" id="XP_044662233.1">
    <property type="nucleotide sequence ID" value="XM_044806298.1"/>
</dbReference>
<keyword evidence="2" id="KW-1185">Reference proteome</keyword>
<organism evidence="1 2">
    <name type="scientific">Cercospora kikuchii</name>
    <dbReference type="NCBI Taxonomy" id="84275"/>
    <lineage>
        <taxon>Eukaryota</taxon>
        <taxon>Fungi</taxon>
        <taxon>Dikarya</taxon>
        <taxon>Ascomycota</taxon>
        <taxon>Pezizomycotina</taxon>
        <taxon>Dothideomycetes</taxon>
        <taxon>Dothideomycetidae</taxon>
        <taxon>Mycosphaerellales</taxon>
        <taxon>Mycosphaerellaceae</taxon>
        <taxon>Cercospora</taxon>
    </lineage>
</organism>
<gene>
    <name evidence="1" type="ORF">CKM354_001083100</name>
</gene>
<dbReference type="AlphaFoldDB" id="A0A9P3FHP5"/>
<proteinExistence type="predicted"/>
<dbReference type="InterPro" id="IPR038883">
    <property type="entry name" value="AN11006-like"/>
</dbReference>
<sequence>MVKSTASTEKPKRAGFMDLSAELRNRIYRYALVSPVPLRVAPISSDSGTVIKVASFYYLSPGLLATCRQIHQEATAMLYGGNTLHFWFAYMDSSIKPFLDAIGNSRRLIRSIVLEGHGLPAHEASWALLAQASGLQTIQVQAKANQLRSDGVECLAACVSSSNCTSQKPYDVVSLQVSENPKSPTGIDFSGNFKEELQRHCALKSKRLQLAE</sequence>
<evidence type="ECO:0000313" key="1">
    <source>
        <dbReference type="EMBL" id="GIZ47746.1"/>
    </source>
</evidence>
<dbReference type="OrthoDB" id="3646851at2759"/>